<evidence type="ECO:0000313" key="6">
    <source>
        <dbReference type="Proteomes" id="UP000694395"/>
    </source>
</evidence>
<dbReference type="GeneTree" id="ENSGT00390000016713"/>
<keyword evidence="6" id="KW-1185">Reference proteome</keyword>
<evidence type="ECO:0000256" key="1">
    <source>
        <dbReference type="SAM" id="MobiDB-lite"/>
    </source>
</evidence>
<feature type="domain" description="CRAL-TRIO" evidence="3">
    <location>
        <begin position="101"/>
        <end position="290"/>
    </location>
</feature>
<evidence type="ECO:0000259" key="3">
    <source>
        <dbReference type="PROSITE" id="PS50191"/>
    </source>
</evidence>
<evidence type="ECO:0000313" key="5">
    <source>
        <dbReference type="Ensembl" id="ENSOMYP00000129202.1"/>
    </source>
</evidence>
<accession>A0A8K9X854</accession>
<keyword evidence="2" id="KW-0472">Membrane</keyword>
<dbReference type="InterPro" id="IPR013783">
    <property type="entry name" value="Ig-like_fold"/>
</dbReference>
<dbReference type="PANTHER" id="PTHR46384">
    <property type="entry name" value="MOTILE SPERM DOMAIN-CONTAINING PROTEIN 2"/>
    <property type="match status" value="1"/>
</dbReference>
<feature type="region of interest" description="Disordered" evidence="1">
    <location>
        <begin position="303"/>
        <end position="333"/>
    </location>
</feature>
<dbReference type="SUPFAM" id="SSF46938">
    <property type="entry name" value="CRAL/TRIO N-terminal domain"/>
    <property type="match status" value="1"/>
</dbReference>
<protein>
    <submittedName>
        <fullName evidence="5">Motile sperm domain containing 2</fullName>
    </submittedName>
</protein>
<dbReference type="PANTHER" id="PTHR46384:SF1">
    <property type="entry name" value="MOTILE SPERM DOMAIN-CONTAINING PROTEIN 2"/>
    <property type="match status" value="1"/>
</dbReference>
<dbReference type="PROSITE" id="PS50191">
    <property type="entry name" value="CRAL_TRIO"/>
    <property type="match status" value="1"/>
</dbReference>
<dbReference type="Gene3D" id="2.60.40.10">
    <property type="entry name" value="Immunoglobulins"/>
    <property type="match status" value="1"/>
</dbReference>
<dbReference type="Ensembl" id="ENSOMYT00000148323.1">
    <property type="protein sequence ID" value="ENSOMYP00000129202.1"/>
    <property type="gene ID" value="ENSOMYG00000019450.2"/>
</dbReference>
<dbReference type="SMART" id="SM00516">
    <property type="entry name" value="SEC14"/>
    <property type="match status" value="1"/>
</dbReference>
<dbReference type="AlphaFoldDB" id="A0A8K9X854"/>
<feature type="domain" description="MSP" evidence="4">
    <location>
        <begin position="379"/>
        <end position="496"/>
    </location>
</feature>
<dbReference type="Pfam" id="PF00635">
    <property type="entry name" value="Motile_Sperm"/>
    <property type="match status" value="1"/>
</dbReference>
<dbReference type="InterPro" id="IPR008962">
    <property type="entry name" value="PapD-like_sf"/>
</dbReference>
<feature type="compositionally biased region" description="Basic and acidic residues" evidence="1">
    <location>
        <begin position="318"/>
        <end position="329"/>
    </location>
</feature>
<organism evidence="5 6">
    <name type="scientific">Oncorhynchus mykiss</name>
    <name type="common">Rainbow trout</name>
    <name type="synonym">Salmo gairdneri</name>
    <dbReference type="NCBI Taxonomy" id="8022"/>
    <lineage>
        <taxon>Eukaryota</taxon>
        <taxon>Metazoa</taxon>
        <taxon>Chordata</taxon>
        <taxon>Craniata</taxon>
        <taxon>Vertebrata</taxon>
        <taxon>Euteleostomi</taxon>
        <taxon>Actinopterygii</taxon>
        <taxon>Neopterygii</taxon>
        <taxon>Teleostei</taxon>
        <taxon>Protacanthopterygii</taxon>
        <taxon>Salmoniformes</taxon>
        <taxon>Salmonidae</taxon>
        <taxon>Salmoninae</taxon>
        <taxon>Oncorhynchus</taxon>
    </lineage>
</organism>
<reference evidence="5" key="1">
    <citation type="submission" date="2020-07" db="EMBL/GenBank/DDBJ databases">
        <title>A long reads based de novo assembly of the rainbow trout Arlee double haploid line genome.</title>
        <authorList>
            <person name="Gao G."/>
            <person name="Palti Y."/>
        </authorList>
    </citation>
    <scope>NUCLEOTIDE SEQUENCE [LARGE SCALE GENOMIC DNA]</scope>
</reference>
<gene>
    <name evidence="5" type="primary">LOC110501651</name>
</gene>
<keyword evidence="2" id="KW-1133">Transmembrane helix</keyword>
<sequence>MAEVGQLESEQDIIEKKIEETKQKFKNDYVQESDKYDSRDVDRLQKDDALVEAYLTWRQYSVDDALKMIDDSFLWRKEFGLNDLTESSIPKWMFETGAVFLHGYDKEGNKLFWFKVKLHTKDAKTIMDKKKYVAFWLERYAKREPGMPLTVVFDMADSGISNIETQDRWHWFVWRTRAHTKRKPLSFQAVRSYRSQGLIWRATLYNLLIKDMDFVKYIINCFKVYYPKFLSKMIIVDMPWIMNAAWKIVKTWLGPEAISKLKFASKNEIQTFIDPEYLPLHMGGMDPFKYSYPPLPDDDFQTPTCENGPIVSEDDNESKEGESEGKELESSFSSEVAVKPKKVYFSEESLSSLKLDDNDKGDCRTKGARKPLTTFKGPLLNVSPAEELSFGTKESERKCLIILDNVSKNQVAFKVRTTAPEKYRVKPSNSSCEPGASVDIVVSLHGGYQASLQDRFLVMAAEMEQNAGAGSPELAQFWKDVPKTKIMDHRLRCHVLESTKPILSYPSGCDNPVEGGANGHPDLHTTLMRVMVCNARLEQKLDQCLWVQQVLIGLVLVVMMFSFLTLYHLSGAS</sequence>
<dbReference type="Pfam" id="PF00650">
    <property type="entry name" value="CRAL_TRIO"/>
    <property type="match status" value="2"/>
</dbReference>
<dbReference type="Proteomes" id="UP000694395">
    <property type="component" value="Chromosome 22"/>
</dbReference>
<name>A0A8K9X854_ONCMY</name>
<evidence type="ECO:0000256" key="2">
    <source>
        <dbReference type="SAM" id="Phobius"/>
    </source>
</evidence>
<reference evidence="5" key="2">
    <citation type="submission" date="2025-08" db="UniProtKB">
        <authorList>
            <consortium name="Ensembl"/>
        </authorList>
    </citation>
    <scope>IDENTIFICATION</scope>
</reference>
<dbReference type="InterPro" id="IPR036865">
    <property type="entry name" value="CRAL-TRIO_dom_sf"/>
</dbReference>
<dbReference type="Gene3D" id="3.40.525.10">
    <property type="entry name" value="CRAL-TRIO lipid binding domain"/>
    <property type="match status" value="2"/>
</dbReference>
<dbReference type="GO" id="GO:0012505">
    <property type="term" value="C:endomembrane system"/>
    <property type="evidence" value="ECO:0007669"/>
    <property type="project" value="TreeGrafter"/>
</dbReference>
<dbReference type="GO" id="GO:0140284">
    <property type="term" value="C:endoplasmic reticulum-endosome membrane contact site"/>
    <property type="evidence" value="ECO:0007669"/>
    <property type="project" value="TreeGrafter"/>
</dbReference>
<reference evidence="5" key="3">
    <citation type="submission" date="2025-09" db="UniProtKB">
        <authorList>
            <consortium name="Ensembl"/>
        </authorList>
    </citation>
    <scope>IDENTIFICATION</scope>
</reference>
<keyword evidence="2" id="KW-0812">Transmembrane</keyword>
<dbReference type="CDD" id="cd00170">
    <property type="entry name" value="SEC14"/>
    <property type="match status" value="1"/>
</dbReference>
<dbReference type="InterPro" id="IPR036273">
    <property type="entry name" value="CRAL/TRIO_N_dom_sf"/>
</dbReference>
<dbReference type="InterPro" id="IPR000535">
    <property type="entry name" value="MSP_dom"/>
</dbReference>
<dbReference type="InterPro" id="IPR001251">
    <property type="entry name" value="CRAL-TRIO_dom"/>
</dbReference>
<dbReference type="InterPro" id="IPR053012">
    <property type="entry name" value="ER-organelle_contact"/>
</dbReference>
<dbReference type="SUPFAM" id="SSF52087">
    <property type="entry name" value="CRAL/TRIO domain"/>
    <property type="match status" value="2"/>
</dbReference>
<dbReference type="SUPFAM" id="SSF49354">
    <property type="entry name" value="PapD-like"/>
    <property type="match status" value="1"/>
</dbReference>
<dbReference type="PROSITE" id="PS50202">
    <property type="entry name" value="MSP"/>
    <property type="match status" value="1"/>
</dbReference>
<proteinExistence type="predicted"/>
<feature type="transmembrane region" description="Helical" evidence="2">
    <location>
        <begin position="546"/>
        <end position="569"/>
    </location>
</feature>
<evidence type="ECO:0000259" key="4">
    <source>
        <dbReference type="PROSITE" id="PS50202"/>
    </source>
</evidence>